<proteinExistence type="predicted"/>
<feature type="domain" description="AAA+ ATPase lid" evidence="3">
    <location>
        <begin position="149"/>
        <end position="240"/>
    </location>
</feature>
<protein>
    <recommendedName>
        <fullName evidence="6">ATPase AAA-type core domain-containing protein</fullName>
    </recommendedName>
</protein>
<dbReference type="InterPro" id="IPR003959">
    <property type="entry name" value="ATPase_AAA_core"/>
</dbReference>
<keyword evidence="5" id="KW-1185">Reference proteome</keyword>
<evidence type="ECO:0000259" key="3">
    <source>
        <dbReference type="Pfam" id="PF23232"/>
    </source>
</evidence>
<dbReference type="OrthoDB" id="10042665at2759"/>
<dbReference type="Gene3D" id="3.40.50.300">
    <property type="entry name" value="P-loop containing nucleotide triphosphate hydrolases"/>
    <property type="match status" value="1"/>
</dbReference>
<organism evidence="4 5">
    <name type="scientific">Fusarium piperis</name>
    <dbReference type="NCBI Taxonomy" id="1435070"/>
    <lineage>
        <taxon>Eukaryota</taxon>
        <taxon>Fungi</taxon>
        <taxon>Dikarya</taxon>
        <taxon>Ascomycota</taxon>
        <taxon>Pezizomycotina</taxon>
        <taxon>Sordariomycetes</taxon>
        <taxon>Hypocreomycetidae</taxon>
        <taxon>Hypocreales</taxon>
        <taxon>Nectriaceae</taxon>
        <taxon>Fusarium</taxon>
        <taxon>Fusarium solani species complex</taxon>
    </lineage>
</organism>
<feature type="compositionally biased region" description="Basic and acidic residues" evidence="1">
    <location>
        <begin position="271"/>
        <end position="282"/>
    </location>
</feature>
<dbReference type="SUPFAM" id="SSF52540">
    <property type="entry name" value="P-loop containing nucleoside triphosphate hydrolases"/>
    <property type="match status" value="1"/>
</dbReference>
<evidence type="ECO:0000256" key="1">
    <source>
        <dbReference type="SAM" id="MobiDB-lite"/>
    </source>
</evidence>
<comment type="caution">
    <text evidence="4">The sequence shown here is derived from an EMBL/GenBank/DDBJ whole genome shotgun (WGS) entry which is preliminary data.</text>
</comment>
<dbReference type="PANTHER" id="PTHR46411">
    <property type="entry name" value="FAMILY ATPASE, PUTATIVE-RELATED"/>
    <property type="match status" value="1"/>
</dbReference>
<dbReference type="InterPro" id="IPR056599">
    <property type="entry name" value="AAA_lid_fung"/>
</dbReference>
<dbReference type="EMBL" id="JAPEUR010000053">
    <property type="protein sequence ID" value="KAJ4325077.1"/>
    <property type="molecule type" value="Genomic_DNA"/>
</dbReference>
<evidence type="ECO:0000313" key="4">
    <source>
        <dbReference type="EMBL" id="KAJ4325077.1"/>
    </source>
</evidence>
<accession>A0A9W8WH24</accession>
<dbReference type="AlphaFoldDB" id="A0A9W8WH24"/>
<name>A0A9W8WH24_9HYPO</name>
<feature type="region of interest" description="Disordered" evidence="1">
    <location>
        <begin position="263"/>
        <end position="335"/>
    </location>
</feature>
<evidence type="ECO:0008006" key="6">
    <source>
        <dbReference type="Google" id="ProtNLM"/>
    </source>
</evidence>
<feature type="compositionally biased region" description="Low complexity" evidence="1">
    <location>
        <begin position="448"/>
        <end position="457"/>
    </location>
</feature>
<evidence type="ECO:0000313" key="5">
    <source>
        <dbReference type="Proteomes" id="UP001140502"/>
    </source>
</evidence>
<dbReference type="Pfam" id="PF23232">
    <property type="entry name" value="AAA_lid_13"/>
    <property type="match status" value="1"/>
</dbReference>
<dbReference type="InterPro" id="IPR027417">
    <property type="entry name" value="P-loop_NTPase"/>
</dbReference>
<dbReference type="Pfam" id="PF00004">
    <property type="entry name" value="AAA"/>
    <property type="match status" value="1"/>
</dbReference>
<dbReference type="Proteomes" id="UP001140502">
    <property type="component" value="Unassembled WGS sequence"/>
</dbReference>
<evidence type="ECO:0000259" key="2">
    <source>
        <dbReference type="Pfam" id="PF00004"/>
    </source>
</evidence>
<sequence>MAEGVAEKFKKPLFQITCGDLGSNAKDVEAALQVNFALANRWDCILLLDEADVFLAERRREDFNRNALVAGQYNFVALNPRSLIEPSVFLRVLEYYAGILFLTTNRIGDFDEAFASRIHMSLHYPPLDELSTTKVFKLNLGMIAARYQESGRKIKIDETEIIHIVGSYWRNHKEARWNGRQIRNACQTALALAEFDAQPENSKYDLKVRSDAKVHLTVKNLQTVSDAYLEFMEYLKRVHGAGADMRAKEAGLRAGGAVFTAIEAQKGSRSKSSDQRDEDSEKHFHRFKLGRRSQAESSPRQPHYSQSPPHEAPQAHLRPVPLSPGRGGHQGVDLRTSTPLVGYAHNVADPSYTSHLSPGMVPQQQYMGHPQAYNVATTTDGAIHGLGYSTGQDSRTAGIPLQEQSDQPPQWARPSTAAELGQGNQPGLNPGVGNLDYDQRRGAGGGYPYHPAGGHAQ</sequence>
<dbReference type="PANTHER" id="PTHR46411:SF2">
    <property type="entry name" value="AAA+ ATPASE DOMAIN-CONTAINING PROTEIN"/>
    <property type="match status" value="1"/>
</dbReference>
<reference evidence="4" key="1">
    <citation type="submission" date="2022-10" db="EMBL/GenBank/DDBJ databases">
        <title>Tapping the CABI collections for fungal endophytes: first genome assemblies for Collariella, Neodidymelliopsis, Ascochyta clinopodiicola, Didymella pomorum, Didymosphaeria variabile, Neocosmospora piperis and Neocucurbitaria cava.</title>
        <authorList>
            <person name="Hill R."/>
        </authorList>
    </citation>
    <scope>NUCLEOTIDE SEQUENCE</scope>
    <source>
        <strain evidence="4">IMI 366586</strain>
    </source>
</reference>
<gene>
    <name evidence="4" type="ORF">N0V84_003620</name>
</gene>
<feature type="compositionally biased region" description="Polar residues" evidence="1">
    <location>
        <begin position="295"/>
        <end position="308"/>
    </location>
</feature>
<feature type="domain" description="ATPase AAA-type core" evidence="2">
    <location>
        <begin position="1"/>
        <end position="123"/>
    </location>
</feature>
<dbReference type="GO" id="GO:0016887">
    <property type="term" value="F:ATP hydrolysis activity"/>
    <property type="evidence" value="ECO:0007669"/>
    <property type="project" value="InterPro"/>
</dbReference>
<feature type="region of interest" description="Disordered" evidence="1">
    <location>
        <begin position="398"/>
        <end position="457"/>
    </location>
</feature>
<dbReference type="GO" id="GO:0005524">
    <property type="term" value="F:ATP binding"/>
    <property type="evidence" value="ECO:0007669"/>
    <property type="project" value="InterPro"/>
</dbReference>